<proteinExistence type="predicted"/>
<keyword evidence="1" id="KW-0645">Protease</keyword>
<gene>
    <name evidence="1" type="primary">paiB</name>
    <name evidence="1" type="ORF">NCTC11214_01217</name>
</gene>
<dbReference type="PIRSF" id="PIRSF010372">
    <property type="entry name" value="PaiB"/>
    <property type="match status" value="1"/>
</dbReference>
<dbReference type="Pfam" id="PF04299">
    <property type="entry name" value="FMN_bind_2"/>
    <property type="match status" value="1"/>
</dbReference>
<dbReference type="SUPFAM" id="SSF50475">
    <property type="entry name" value="FMN-binding split barrel"/>
    <property type="match status" value="1"/>
</dbReference>
<dbReference type="InterPro" id="IPR012349">
    <property type="entry name" value="Split_barrel_FMN-bd"/>
</dbReference>
<keyword evidence="1" id="KW-0378">Hydrolase</keyword>
<dbReference type="KEGG" id="sof:NCTC11214_01217"/>
<evidence type="ECO:0000313" key="1">
    <source>
        <dbReference type="EMBL" id="VDZ53862.1"/>
    </source>
</evidence>
<protein>
    <submittedName>
        <fullName evidence="1">Protease synthase and sporulation protein PAI 2</fullName>
    </submittedName>
</protein>
<organism evidence="1 2">
    <name type="scientific">Serratia odorifera</name>
    <dbReference type="NCBI Taxonomy" id="618"/>
    <lineage>
        <taxon>Bacteria</taxon>
        <taxon>Pseudomonadati</taxon>
        <taxon>Pseudomonadota</taxon>
        <taxon>Gammaproteobacteria</taxon>
        <taxon>Enterobacterales</taxon>
        <taxon>Yersiniaceae</taxon>
        <taxon>Serratia</taxon>
    </lineage>
</organism>
<dbReference type="PANTHER" id="PTHR35802">
    <property type="entry name" value="PROTEASE SYNTHASE AND SPORULATION PROTEIN PAI 2"/>
    <property type="match status" value="1"/>
</dbReference>
<accession>A0A3S4HH57</accession>
<dbReference type="PANTHER" id="PTHR35802:SF1">
    <property type="entry name" value="PROTEASE SYNTHASE AND SPORULATION PROTEIN PAI 2"/>
    <property type="match status" value="1"/>
</dbReference>
<dbReference type="InterPro" id="IPR007396">
    <property type="entry name" value="TR_PAI2-type"/>
</dbReference>
<dbReference type="AlphaFoldDB" id="A0A3S4HH57"/>
<dbReference type="EMBL" id="LR134117">
    <property type="protein sequence ID" value="VDZ53862.1"/>
    <property type="molecule type" value="Genomic_DNA"/>
</dbReference>
<dbReference type="Gene3D" id="2.30.110.10">
    <property type="entry name" value="Electron Transport, Fmn-binding Protein, Chain A"/>
    <property type="match status" value="1"/>
</dbReference>
<evidence type="ECO:0000313" key="2">
    <source>
        <dbReference type="Proteomes" id="UP000281391"/>
    </source>
</evidence>
<dbReference type="GO" id="GO:0008233">
    <property type="term" value="F:peptidase activity"/>
    <property type="evidence" value="ECO:0007669"/>
    <property type="project" value="UniProtKB-KW"/>
</dbReference>
<reference evidence="1 2" key="1">
    <citation type="submission" date="2018-12" db="EMBL/GenBank/DDBJ databases">
        <authorList>
            <consortium name="Pathogen Informatics"/>
        </authorList>
    </citation>
    <scope>NUCLEOTIDE SEQUENCE [LARGE SCALE GENOMIC DNA]</scope>
    <source>
        <strain evidence="1 2">NCTC11214</strain>
    </source>
</reference>
<dbReference type="RefSeq" id="WP_004956086.1">
    <property type="nucleotide sequence ID" value="NZ_JAQMZQ010000027.1"/>
</dbReference>
<dbReference type="GO" id="GO:0006508">
    <property type="term" value="P:proteolysis"/>
    <property type="evidence" value="ECO:0007669"/>
    <property type="project" value="UniProtKB-KW"/>
</dbReference>
<sequence>MYLPEHFAETRVALLHQLIEQNPLGILITNSDNSLDANHIPFELNAADGEFGVLHCHIARKNPLWQALSNGQEVLVVFRADDAYISPQWLPSKHETHKQVPSWNYRVVHAVGRVTLHDDLRYVRGLVARLTRKHEAFQAEPWKMADGPKDYIDAMLTAIVGIEIEITQLVGKFKLSQNKEIRDIDGAGSALKARGEHPIGDAMLAVAADKKKSA</sequence>
<dbReference type="Proteomes" id="UP000281391">
    <property type="component" value="Chromosome"/>
</dbReference>
<name>A0A3S4HH57_SEROD</name>